<dbReference type="GO" id="GO:0042147">
    <property type="term" value="P:retrograde transport, endosome to Golgi"/>
    <property type="evidence" value="ECO:0007669"/>
    <property type="project" value="TreeGrafter"/>
</dbReference>
<dbReference type="OMA" id="CSIRINA"/>
<dbReference type="InterPro" id="IPR040108">
    <property type="entry name" value="Laa1/Sip1/HEATR5"/>
</dbReference>
<dbReference type="Pfam" id="PF25468">
    <property type="entry name" value="HEAT_HEATR5A"/>
    <property type="match status" value="1"/>
</dbReference>
<dbReference type="GO" id="GO:0008104">
    <property type="term" value="P:intracellular protein localization"/>
    <property type="evidence" value="ECO:0007669"/>
    <property type="project" value="TreeGrafter"/>
</dbReference>
<dbReference type="WBParaSite" id="nRc.2.0.1.t18237-RA">
    <property type="protein sequence ID" value="nRc.2.0.1.t18237-RA"/>
    <property type="gene ID" value="nRc.2.0.1.g18237"/>
</dbReference>
<protein>
    <submittedName>
        <fullName evidence="3">HEAT repeat-containing protein 5B</fullName>
    </submittedName>
</protein>
<keyword evidence="2" id="KW-1185">Reference proteome</keyword>
<dbReference type="SUPFAM" id="SSF48371">
    <property type="entry name" value="ARM repeat"/>
    <property type="match status" value="2"/>
</dbReference>
<dbReference type="GO" id="GO:0030139">
    <property type="term" value="C:endocytic vesicle"/>
    <property type="evidence" value="ECO:0007669"/>
    <property type="project" value="TreeGrafter"/>
</dbReference>
<dbReference type="InterPro" id="IPR046837">
    <property type="entry name" value="Laa1/Sip1/HEATR5-like_HEAT"/>
</dbReference>
<dbReference type="Pfam" id="PF20210">
    <property type="entry name" value="Laa1_Sip1_HTR5"/>
    <property type="match status" value="1"/>
</dbReference>
<dbReference type="Proteomes" id="UP000887565">
    <property type="component" value="Unplaced"/>
</dbReference>
<dbReference type="AlphaFoldDB" id="A0A915IWN5"/>
<dbReference type="GO" id="GO:0016020">
    <property type="term" value="C:membrane"/>
    <property type="evidence" value="ECO:0007669"/>
    <property type="project" value="TreeGrafter"/>
</dbReference>
<accession>A0A915IWN5</accession>
<evidence type="ECO:0000313" key="2">
    <source>
        <dbReference type="Proteomes" id="UP000887565"/>
    </source>
</evidence>
<evidence type="ECO:0000313" key="3">
    <source>
        <dbReference type="WBParaSite" id="nRc.2.0.1.t18237-RA"/>
    </source>
</evidence>
<organism evidence="2 3">
    <name type="scientific">Romanomermis culicivorax</name>
    <name type="common">Nematode worm</name>
    <dbReference type="NCBI Taxonomy" id="13658"/>
    <lineage>
        <taxon>Eukaryota</taxon>
        <taxon>Metazoa</taxon>
        <taxon>Ecdysozoa</taxon>
        <taxon>Nematoda</taxon>
        <taxon>Enoplea</taxon>
        <taxon>Dorylaimia</taxon>
        <taxon>Mermithida</taxon>
        <taxon>Mermithoidea</taxon>
        <taxon>Mermithidae</taxon>
        <taxon>Romanomermis</taxon>
    </lineage>
</organism>
<dbReference type="InterPro" id="IPR011989">
    <property type="entry name" value="ARM-like"/>
</dbReference>
<name>A0A915IWN5_ROMCU</name>
<evidence type="ECO:0000256" key="1">
    <source>
        <dbReference type="ARBA" id="ARBA00008304"/>
    </source>
</evidence>
<dbReference type="PANTHER" id="PTHR21663">
    <property type="entry name" value="HYPOTHETICAL HEAT DOMAIN-CONTAINING"/>
    <property type="match status" value="1"/>
</dbReference>
<comment type="similarity">
    <text evidence="1">Belongs to the HEATR5 family.</text>
</comment>
<dbReference type="Gene3D" id="1.25.10.10">
    <property type="entry name" value="Leucine-rich Repeat Variant"/>
    <property type="match status" value="1"/>
</dbReference>
<proteinExistence type="inferred from homology"/>
<dbReference type="GO" id="GO:0005794">
    <property type="term" value="C:Golgi apparatus"/>
    <property type="evidence" value="ECO:0007669"/>
    <property type="project" value="TreeGrafter"/>
</dbReference>
<reference evidence="3" key="1">
    <citation type="submission" date="2022-11" db="UniProtKB">
        <authorList>
            <consortium name="WormBaseParasite"/>
        </authorList>
    </citation>
    <scope>IDENTIFICATION</scope>
</reference>
<dbReference type="InterPro" id="IPR016024">
    <property type="entry name" value="ARM-type_fold"/>
</dbReference>
<dbReference type="GO" id="GO:0005829">
    <property type="term" value="C:cytosol"/>
    <property type="evidence" value="ECO:0007669"/>
    <property type="project" value="GOC"/>
</dbReference>
<dbReference type="PANTHER" id="PTHR21663:SF0">
    <property type="entry name" value="HEAT REPEAT-CONTAINING PROTEIN 5B"/>
    <property type="match status" value="1"/>
</dbReference>
<dbReference type="GO" id="GO:0006897">
    <property type="term" value="P:endocytosis"/>
    <property type="evidence" value="ECO:0007669"/>
    <property type="project" value="TreeGrafter"/>
</dbReference>
<sequence>MSRTGHSLALGCLHKYIGGLATQQNLTNTVGILIALAQDPSSTVVQLWAIYSFSLVALSSGPMFRDYVEPVLTLCLRNLLTTNDSDVSYATGKLVGAITLTIGPELQSNSSAVVSIRNSLLTICSILTENDHHAVKSEAVSCFQQLHLFAPRHVNLSTLVPFLCESLISNYDVLRKASISCLRQLTQREAREVLDHASNLAPQGLIDKKVSILPENGLEGALFCLLDTEIDVDVINNAKETLISLLQNTVNEQLGQWLTLCKEILVAVSSDIISPNQDQKFVKGNTSKDADLLSSGGGNLTDDTGEEGAMKIGGDEEIVGSAGPWYKAAGSSRYVSRCFAVEIVRKIIATCNNERAHFDLALARELQLSGGKSDYLVLHLSDLIRMSFMAATSNNVDLRLAGLACLQDVITNFAKVPEPEFPGHVILEQFQAQVGAALRPAFTPDTPSHVTAAACQVCSSWIGSGVARDLNDLRRVHQLLTFSLEKMNKGSVSVQLYNESTATLEKLAILKAWAEVYIMASSSRETKLSEEHSDLSLNDVDNNRPQDSLLQLVEPELAFLIDCWINALCDYAVLSLPSEFIDQGFRVPDSQNYFTLESDSIDTIRNYYRDAWPQILLSTSIWLNNNDFEIDGKNEGKSKDGRFVLIIGSCMEALCNPKLADNTQTINSCLQSLNSILTCSFGRIKLVEDYRLIIELLNVLHRVVLTRDNFKTLMLCTQLLEIILTAAESCLAHCADDQSDSENVFDGGEGTSNGKLEPGNSVVYAALEVCLCQLVKQVA</sequence>